<feature type="region of interest" description="Disordered" evidence="4">
    <location>
        <begin position="679"/>
        <end position="724"/>
    </location>
</feature>
<evidence type="ECO:0000256" key="2">
    <source>
        <dbReference type="ARBA" id="ARBA00022857"/>
    </source>
</evidence>
<dbReference type="FunFam" id="3.40.50.720:FF:000084">
    <property type="entry name" value="Short-chain dehydrogenase reductase"/>
    <property type="match status" value="1"/>
</dbReference>
<dbReference type="eggNOG" id="KOG0725">
    <property type="taxonomic scope" value="Eukaryota"/>
</dbReference>
<sequence>MSLSGKSLLGIGAAIAVALAQQGAHVVINHVSSSSLSRAQEVARSIENLGTGSRTLIVQADLASLDELNNLVKQTVDHFGRIDILVNNGAVAELAPLEEVTVDHYQRMYDVNVRAVIFLTKAVVAHMKEGGNIINISSVSARIGEAGTTVYASTKAAVESVTRVLGIELRDRNIKVNAVSPGPVVTDTFKGLPEEAKASIRNSRPVAEPSDIADVVVFLASPASRWITGSTLSASNGLLFSAYCDPATADSMRSTLNSSSSAYRVKAMAQVHNNTQNIDILDAATAAVGQETLTNVQDPTTMAQETQETPTTTTDALESMNTSQATPAVPAPIVPVPMSFPAILLNPKQRAPQLLRTRDAENTRSRQPSSTTIDGKTRGKRQVRRHDNGRFNGNPHIVHPSSSDYSISTSEPRETFPRPLPAYLPRVSPAPSGVTISRADPANLNSAYAGRFTLGLRGVRKDLRHRGGMRARTLIQDIESLLQVWLDGDSAALDALIEERKGFVDSVDRPAIHIVSSTPMQLVWSVEDPFARWLVHCVARFHSVVSFSKDVSNGTTTERRTHLLRPNSRHPDPRAAAALYTPTATDLDSSVIDTDGDTSDYGGLVDSISSLQIVEASDLDHSTTLMENRIDEELSDAESSFSLIEHPDAREDASAIDAQDTTRPPRPMERIVADTNEAVTSADATVEPSMLSRVKRSGSDSSPSRSPMRNRNGRLRNSRRVLPLPHSRRAVYRSVEPPTTFMAYVYGQ</sequence>
<dbReference type="PANTHER" id="PTHR42760:SF133">
    <property type="entry name" value="3-OXOACYL-[ACYL-CARRIER-PROTEIN] REDUCTASE"/>
    <property type="match status" value="1"/>
</dbReference>
<evidence type="ECO:0000256" key="1">
    <source>
        <dbReference type="ARBA" id="ARBA00006484"/>
    </source>
</evidence>
<dbReference type="PRINTS" id="PR00080">
    <property type="entry name" value="SDRFAMILY"/>
</dbReference>
<gene>
    <name evidence="6" type="ORF">PIIN_01385</name>
</gene>
<comment type="similarity">
    <text evidence="1">Belongs to the short-chain dehydrogenases/reductases (SDR) family.</text>
</comment>
<dbReference type="Pfam" id="PF13561">
    <property type="entry name" value="adh_short_C2"/>
    <property type="match status" value="1"/>
</dbReference>
<reference evidence="6 7" key="1">
    <citation type="journal article" date="2011" name="PLoS Pathog.">
        <title>Endophytic Life Strategies Decoded by Genome and Transcriptome Analyses of the Mutualistic Root Symbiont Piriformospora indica.</title>
        <authorList>
            <person name="Zuccaro A."/>
            <person name="Lahrmann U."/>
            <person name="Guldener U."/>
            <person name="Langen G."/>
            <person name="Pfiffi S."/>
            <person name="Biedenkopf D."/>
            <person name="Wong P."/>
            <person name="Samans B."/>
            <person name="Grimm C."/>
            <person name="Basiewicz M."/>
            <person name="Murat C."/>
            <person name="Martin F."/>
            <person name="Kogel K.H."/>
        </authorList>
    </citation>
    <scope>NUCLEOTIDE SEQUENCE [LARGE SCALE GENOMIC DNA]</scope>
    <source>
        <strain evidence="6 7">DSM 11827</strain>
    </source>
</reference>
<accession>G4T8B3</accession>
<dbReference type="GO" id="GO:0006633">
    <property type="term" value="P:fatty acid biosynthetic process"/>
    <property type="evidence" value="ECO:0007669"/>
    <property type="project" value="TreeGrafter"/>
</dbReference>
<evidence type="ECO:0000256" key="3">
    <source>
        <dbReference type="ARBA" id="ARBA00023002"/>
    </source>
</evidence>
<dbReference type="InterPro" id="IPR002347">
    <property type="entry name" value="SDR_fam"/>
</dbReference>
<feature type="compositionally biased region" description="Low complexity" evidence="4">
    <location>
        <begin position="299"/>
        <end position="314"/>
    </location>
</feature>
<evidence type="ECO:0000256" key="4">
    <source>
        <dbReference type="SAM" id="MobiDB-lite"/>
    </source>
</evidence>
<keyword evidence="7" id="KW-1185">Reference proteome</keyword>
<feature type="signal peptide" evidence="5">
    <location>
        <begin position="1"/>
        <end position="20"/>
    </location>
</feature>
<feature type="region of interest" description="Disordered" evidence="4">
    <location>
        <begin position="297"/>
        <end position="330"/>
    </location>
</feature>
<feature type="compositionally biased region" description="Polar residues" evidence="4">
    <location>
        <begin position="365"/>
        <end position="374"/>
    </location>
</feature>
<dbReference type="PRINTS" id="PR00081">
    <property type="entry name" value="GDHRDH"/>
</dbReference>
<dbReference type="HOGENOM" id="CLU_371763_0_0_1"/>
<feature type="compositionally biased region" description="Low complexity" evidence="4">
    <location>
        <begin position="699"/>
        <end position="710"/>
    </location>
</feature>
<dbReference type="GO" id="GO:0016616">
    <property type="term" value="F:oxidoreductase activity, acting on the CH-OH group of donors, NAD or NADP as acceptor"/>
    <property type="evidence" value="ECO:0007669"/>
    <property type="project" value="TreeGrafter"/>
</dbReference>
<evidence type="ECO:0000313" key="6">
    <source>
        <dbReference type="EMBL" id="CCA67556.1"/>
    </source>
</evidence>
<feature type="chain" id="PRO_5003468557" evidence="5">
    <location>
        <begin position="21"/>
        <end position="748"/>
    </location>
</feature>
<name>G4T8B3_SERID</name>
<dbReference type="Gene3D" id="3.40.50.720">
    <property type="entry name" value="NAD(P)-binding Rossmann-like Domain"/>
    <property type="match status" value="1"/>
</dbReference>
<dbReference type="PROSITE" id="PS00061">
    <property type="entry name" value="ADH_SHORT"/>
    <property type="match status" value="1"/>
</dbReference>
<dbReference type="OrthoDB" id="10256743at2759"/>
<dbReference type="InterPro" id="IPR036291">
    <property type="entry name" value="NAD(P)-bd_dom_sf"/>
</dbReference>
<dbReference type="SUPFAM" id="SSF51735">
    <property type="entry name" value="NAD(P)-binding Rossmann-fold domains"/>
    <property type="match status" value="1"/>
</dbReference>
<dbReference type="EMBL" id="CAFZ01000016">
    <property type="protein sequence ID" value="CCA67556.1"/>
    <property type="molecule type" value="Genomic_DNA"/>
</dbReference>
<dbReference type="PANTHER" id="PTHR42760">
    <property type="entry name" value="SHORT-CHAIN DEHYDROGENASES/REDUCTASES FAMILY MEMBER"/>
    <property type="match status" value="1"/>
</dbReference>
<dbReference type="AlphaFoldDB" id="G4T8B3"/>
<feature type="region of interest" description="Disordered" evidence="4">
    <location>
        <begin position="356"/>
        <end position="424"/>
    </location>
</feature>
<proteinExistence type="inferred from homology"/>
<evidence type="ECO:0000256" key="5">
    <source>
        <dbReference type="SAM" id="SignalP"/>
    </source>
</evidence>
<dbReference type="GO" id="GO:0048038">
    <property type="term" value="F:quinone binding"/>
    <property type="evidence" value="ECO:0007669"/>
    <property type="project" value="TreeGrafter"/>
</dbReference>
<feature type="compositionally biased region" description="Polar residues" evidence="4">
    <location>
        <begin position="400"/>
        <end position="410"/>
    </location>
</feature>
<keyword evidence="3" id="KW-0560">Oxidoreductase</keyword>
<organism evidence="6 7">
    <name type="scientific">Serendipita indica (strain DSM 11827)</name>
    <name type="common">Root endophyte fungus</name>
    <name type="synonym">Piriformospora indica</name>
    <dbReference type="NCBI Taxonomy" id="1109443"/>
    <lineage>
        <taxon>Eukaryota</taxon>
        <taxon>Fungi</taxon>
        <taxon>Dikarya</taxon>
        <taxon>Basidiomycota</taxon>
        <taxon>Agaricomycotina</taxon>
        <taxon>Agaricomycetes</taxon>
        <taxon>Sebacinales</taxon>
        <taxon>Serendipitaceae</taxon>
        <taxon>Serendipita</taxon>
    </lineage>
</organism>
<keyword evidence="2" id="KW-0521">NADP</keyword>
<dbReference type="InParanoid" id="G4T8B3"/>
<dbReference type="InterPro" id="IPR020904">
    <property type="entry name" value="Sc_DH/Rdtase_CS"/>
</dbReference>
<keyword evidence="5" id="KW-0732">Signal</keyword>
<evidence type="ECO:0000313" key="7">
    <source>
        <dbReference type="Proteomes" id="UP000007148"/>
    </source>
</evidence>
<dbReference type="Proteomes" id="UP000007148">
    <property type="component" value="Unassembled WGS sequence"/>
</dbReference>
<dbReference type="STRING" id="1109443.G4T8B3"/>
<protein>
    <submittedName>
        <fullName evidence="6">Related to 3-oxoacyl-[acyl-carrier-protein] reductase</fullName>
    </submittedName>
</protein>
<feature type="compositionally biased region" description="Polar residues" evidence="4">
    <location>
        <begin position="315"/>
        <end position="324"/>
    </location>
</feature>
<comment type="caution">
    <text evidence="6">The sequence shown here is derived from an EMBL/GenBank/DDBJ whole genome shotgun (WGS) entry which is preliminary data.</text>
</comment>